<feature type="compositionally biased region" description="Basic residues" evidence="1">
    <location>
        <begin position="64"/>
        <end position="74"/>
    </location>
</feature>
<evidence type="ECO:0008006" key="4">
    <source>
        <dbReference type="Google" id="ProtNLM"/>
    </source>
</evidence>
<dbReference type="AlphaFoldDB" id="A0A8J2HQA0"/>
<proteinExistence type="predicted"/>
<dbReference type="PANTHER" id="PTHR34239:SF2">
    <property type="entry name" value="TRANSPOSABLE ELEMENT P TRANSPOSASE_THAP9 CONSERVED DOMAIN-CONTAINING PROTEIN"/>
    <property type="match status" value="1"/>
</dbReference>
<dbReference type="OrthoDB" id="7698113at2759"/>
<organism evidence="2 3">
    <name type="scientific">Cotesia congregata</name>
    <name type="common">Parasitoid wasp</name>
    <name type="synonym">Apanteles congregatus</name>
    <dbReference type="NCBI Taxonomy" id="51543"/>
    <lineage>
        <taxon>Eukaryota</taxon>
        <taxon>Metazoa</taxon>
        <taxon>Ecdysozoa</taxon>
        <taxon>Arthropoda</taxon>
        <taxon>Hexapoda</taxon>
        <taxon>Insecta</taxon>
        <taxon>Pterygota</taxon>
        <taxon>Neoptera</taxon>
        <taxon>Endopterygota</taxon>
        <taxon>Hymenoptera</taxon>
        <taxon>Apocrita</taxon>
        <taxon>Ichneumonoidea</taxon>
        <taxon>Braconidae</taxon>
        <taxon>Microgastrinae</taxon>
        <taxon>Cotesia</taxon>
    </lineage>
</organism>
<evidence type="ECO:0000313" key="2">
    <source>
        <dbReference type="EMBL" id="CAG5107937.1"/>
    </source>
</evidence>
<reference evidence="2" key="1">
    <citation type="submission" date="2021-04" db="EMBL/GenBank/DDBJ databases">
        <authorList>
            <person name="Chebbi M.A.C M."/>
        </authorList>
    </citation>
    <scope>NUCLEOTIDE SEQUENCE</scope>
</reference>
<sequence length="656" mass="74568">MINGLITCSTVKYVSTTQLLEFKFEIFSPRQASTAWRAPLRTHIVLLCRRQQTKIKISLDMGKSKKRSRSRSRSRSQDRPRSRRRMQEQLDMLAKSVHELIKQQASQNALINSNQHNKDISSNKENTPANKAQEVIPAKKNEVPATEADNEVQKSPEVITEETQNQVEKVTDSMEEGQLDDENYELDDELREVLGEEIPVTKAPVKINDNLKKWWQDWMSKGLTEEARKSLLKKQPKNEDFRSEAPKVNLEVQRHLTDIAKKRDDHFAETQSCVGAAILLLSSAVSLLSDNSSESIDQISLVKSLWDTGKILCDVFHQQSVARKSFITPTLDKDIKPTLEASVPDEWLYGEKLNEKVKDAKAIVKAASTLKTAEKPAAKKQAPRNLSQGNFRGPPARFRQVGTYQRRFVTNPKYRQRHTATAGTSKTAQKTITEKSAKTQVKKMLDSVELGSRYRIRFIAQLIGVLIACIPGVEYGRAYSKRWLVFAQENKIDAFEPASTEVISFLTSRFNEGAKYGTLNLSRAAISLISKNSLSNDPLLSRFIRGTYKIRPARPKYSETWDTDIVLTYIEKMTDLDKLKLKELTEITATLLILITAHRLQTLALIKTENIIESTVGLKIKIPDLIKTSRPGEKQPILSIPFFKDRRNICPIHRNR</sequence>
<gene>
    <name evidence="2" type="ORF">HICCMSTLAB_LOCUS12987</name>
</gene>
<protein>
    <recommendedName>
        <fullName evidence="4">Tyr recombinase domain-containing protein</fullName>
    </recommendedName>
</protein>
<feature type="compositionally biased region" description="Basic and acidic residues" evidence="1">
    <location>
        <begin position="75"/>
        <end position="86"/>
    </location>
</feature>
<dbReference type="Proteomes" id="UP000786811">
    <property type="component" value="Unassembled WGS sequence"/>
</dbReference>
<feature type="compositionally biased region" description="Polar residues" evidence="1">
    <location>
        <begin position="419"/>
        <end position="431"/>
    </location>
</feature>
<feature type="region of interest" description="Disordered" evidence="1">
    <location>
        <begin position="57"/>
        <end position="86"/>
    </location>
</feature>
<evidence type="ECO:0000256" key="1">
    <source>
        <dbReference type="SAM" id="MobiDB-lite"/>
    </source>
</evidence>
<comment type="caution">
    <text evidence="2">The sequence shown here is derived from an EMBL/GenBank/DDBJ whole genome shotgun (WGS) entry which is preliminary data.</text>
</comment>
<feature type="region of interest" description="Disordered" evidence="1">
    <location>
        <begin position="415"/>
        <end position="434"/>
    </location>
</feature>
<dbReference type="PANTHER" id="PTHR34239">
    <property type="entry name" value="APPLE DOMAIN-CONTAINING PROTEIN"/>
    <property type="match status" value="1"/>
</dbReference>
<accession>A0A8J2HQA0</accession>
<dbReference type="EMBL" id="CAJNRD030001124">
    <property type="protein sequence ID" value="CAG5107937.1"/>
    <property type="molecule type" value="Genomic_DNA"/>
</dbReference>
<keyword evidence="3" id="KW-1185">Reference proteome</keyword>
<name>A0A8J2HQA0_COTCN</name>
<evidence type="ECO:0000313" key="3">
    <source>
        <dbReference type="Proteomes" id="UP000786811"/>
    </source>
</evidence>